<gene>
    <name evidence="3" type="ORF">BSQ33_21265</name>
</gene>
<evidence type="ECO:0000313" key="3">
    <source>
        <dbReference type="EMBL" id="ASA58213.1"/>
    </source>
</evidence>
<dbReference type="Proteomes" id="UP000196708">
    <property type="component" value="Chromosome 2"/>
</dbReference>
<feature type="compositionally biased region" description="Low complexity" evidence="1">
    <location>
        <begin position="93"/>
        <end position="109"/>
    </location>
</feature>
<dbReference type="AlphaFoldDB" id="A0A1Z2SLX6"/>
<dbReference type="EMBL" id="CP018836">
    <property type="protein sequence ID" value="ASA58213.1"/>
    <property type="molecule type" value="Genomic_DNA"/>
</dbReference>
<feature type="region of interest" description="Disordered" evidence="1">
    <location>
        <begin position="86"/>
        <end position="132"/>
    </location>
</feature>
<organism evidence="3 4">
    <name type="scientific">Vibrio gazogenes</name>
    <dbReference type="NCBI Taxonomy" id="687"/>
    <lineage>
        <taxon>Bacteria</taxon>
        <taxon>Pseudomonadati</taxon>
        <taxon>Pseudomonadota</taxon>
        <taxon>Gammaproteobacteria</taxon>
        <taxon>Vibrionales</taxon>
        <taxon>Vibrionaceae</taxon>
        <taxon>Vibrio</taxon>
    </lineage>
</organism>
<feature type="domain" description="Pierisin-like" evidence="2">
    <location>
        <begin position="130"/>
        <end position="233"/>
    </location>
</feature>
<reference evidence="3 4" key="1">
    <citation type="submission" date="2016-12" db="EMBL/GenBank/DDBJ databases">
        <authorList>
            <person name="Song W.-J."/>
            <person name="Kurnit D.M."/>
        </authorList>
    </citation>
    <scope>NUCLEOTIDE SEQUENCE [LARGE SCALE GENOMIC DNA]</scope>
    <source>
        <strain evidence="3 4">ATCC 43942</strain>
    </source>
</reference>
<name>A0A1Z2SLX6_VIBGA</name>
<evidence type="ECO:0000256" key="1">
    <source>
        <dbReference type="SAM" id="MobiDB-lite"/>
    </source>
</evidence>
<dbReference type="Gene3D" id="3.90.210.10">
    <property type="entry name" value="Heat-Labile Enterotoxin, subunit A"/>
    <property type="match status" value="1"/>
</dbReference>
<evidence type="ECO:0000259" key="2">
    <source>
        <dbReference type="Pfam" id="PF22596"/>
    </source>
</evidence>
<dbReference type="InterPro" id="IPR054695">
    <property type="entry name" value="Pierisin-like_dom"/>
</dbReference>
<dbReference type="SUPFAM" id="SSF56399">
    <property type="entry name" value="ADP-ribosylation"/>
    <property type="match status" value="1"/>
</dbReference>
<evidence type="ECO:0000313" key="4">
    <source>
        <dbReference type="Proteomes" id="UP000196708"/>
    </source>
</evidence>
<dbReference type="KEGG" id="vga:BSQ33_21265"/>
<proteinExistence type="predicted"/>
<sequence length="242" mass="25227">MGKNEEAQQVGAKHVGEMLTNIALGLGGEAAATKALEAIGKVTKTVKGVLPVVDNTSLPKYTGGNGSAIVEGEFAGQSSAHGVIEKTSGDNHGSLANAGSSSSADVGSGTVLAEKNPTSSHSTDIPEYTYRGDSREPDIIFNEGFQTLGDSTDLLAHTFDNTSPPSNYISTSKSADVAADFDPDYIYVVRPIDGIDVNKTLGTDSPHPTELEIAIPNGVKPKDIRAVTLPDQQVSILNPNYE</sequence>
<accession>A0A1Z2SLX6</accession>
<protein>
    <recommendedName>
        <fullName evidence="2">Pierisin-like domain-containing protein</fullName>
    </recommendedName>
</protein>
<dbReference type="Pfam" id="PF22596">
    <property type="entry name" value="Scabin-like"/>
    <property type="match status" value="1"/>
</dbReference>